<dbReference type="PIRSF" id="PIRSF019015">
    <property type="entry name" value="P60_peptidase_YkfC"/>
    <property type="match status" value="1"/>
</dbReference>
<evidence type="ECO:0000256" key="4">
    <source>
        <dbReference type="ARBA" id="ARBA00022807"/>
    </source>
</evidence>
<evidence type="ECO:0000256" key="2">
    <source>
        <dbReference type="ARBA" id="ARBA00022670"/>
    </source>
</evidence>
<dbReference type="EMBL" id="APJX01000016">
    <property type="protein sequence ID" value="EMS77389.1"/>
    <property type="molecule type" value="Genomic_DNA"/>
</dbReference>
<dbReference type="InterPro" id="IPR000064">
    <property type="entry name" value="NLP_P60_dom"/>
</dbReference>
<dbReference type="InterPro" id="IPR027017">
    <property type="entry name" value="P60_peptidase_YkfC"/>
</dbReference>
<sequence length="464" mass="51749">MQFLPHLDNHTATAYRHPMKKWFSMLLVLLLFCLAGAGCAVRQPARVADIRMLPQDAGVYLAHIKGPIFDPARQAAYFQQFKDRFFRPWHRTDPKHSAEIVFSGLKKYRLKSLYGENNLPLSPDFLDSMARQSQPDIYPLRHQPAITVTHAAIRVFPTHKPVFFGPLHPGRGFPFDMMQNSLVPAGTPVLVTHESKDRLWALVETDWVAGWVRYQEIAAVDAAVMADYSAHPLAGFRADQVPVIPEHSPPVFSGRVGMALPMKEPASDTGFVTVLAPARNHLGNTELVEARVRDHGIQRLPFPATPDNFAEILNALMGQTYGWGGLYENRDCSALIQDVFAGFGLPLPRNSKDQADFGETISLEGLSGPEKQSLIRTQGVPLQTLLYMPGHIMLYQGVDPASDQPVICHAMWGITTRPPFSTRSGRLVVGRTVITTLEPGKEQFPRVQPQDLLVEKLTRMVLLN</sequence>
<dbReference type="Pfam" id="PF12913">
    <property type="entry name" value="SH3_6"/>
    <property type="match status" value="1"/>
</dbReference>
<comment type="similarity">
    <text evidence="1">Belongs to the peptidase C40 family.</text>
</comment>
<dbReference type="InterPro" id="IPR038765">
    <property type="entry name" value="Papain-like_cys_pep_sf"/>
</dbReference>
<feature type="domain" description="NlpC/P60" evidence="5">
    <location>
        <begin position="318"/>
        <end position="363"/>
    </location>
</feature>
<dbReference type="AlphaFoldDB" id="S0FW79"/>
<keyword evidence="3" id="KW-0378">Hydrolase</keyword>
<evidence type="ECO:0000259" key="6">
    <source>
        <dbReference type="Pfam" id="PF12912"/>
    </source>
</evidence>
<accession>S0FW79</accession>
<comment type="caution">
    <text evidence="8">The sequence shown here is derived from an EMBL/GenBank/DDBJ whole genome shotgun (WGS) entry which is preliminary data.</text>
</comment>
<dbReference type="GO" id="GO:0006508">
    <property type="term" value="P:proteolysis"/>
    <property type="evidence" value="ECO:0007669"/>
    <property type="project" value="UniProtKB-KW"/>
</dbReference>
<name>S0FW79_9BACT</name>
<keyword evidence="9" id="KW-1185">Reference proteome</keyword>
<dbReference type="SUPFAM" id="SSF54001">
    <property type="entry name" value="Cysteine proteinases"/>
    <property type="match status" value="1"/>
</dbReference>
<dbReference type="Gene3D" id="3.90.1720.10">
    <property type="entry name" value="endopeptidase domain like (from Nostoc punctiforme)"/>
    <property type="match status" value="1"/>
</dbReference>
<evidence type="ECO:0000256" key="1">
    <source>
        <dbReference type="ARBA" id="ARBA00007074"/>
    </source>
</evidence>
<reference evidence="8 9" key="1">
    <citation type="journal article" date="2013" name="Genome Announc.">
        <title>Draft Genome Sequence of Desulfotignum phosphitoxidans DSM 13687 Strain FiPS-3.</title>
        <authorList>
            <person name="Poehlein A."/>
            <person name="Daniel R."/>
            <person name="Simeonova D.D."/>
        </authorList>
    </citation>
    <scope>NUCLEOTIDE SEQUENCE [LARGE SCALE GENOMIC DNA]</scope>
    <source>
        <strain evidence="8 9">DSM 13687</strain>
    </source>
</reference>
<feature type="domain" description="SH3b1" evidence="7">
    <location>
        <begin position="161"/>
        <end position="213"/>
    </location>
</feature>
<feature type="domain" description="NLPC/P60 N-terminal" evidence="6">
    <location>
        <begin position="27"/>
        <end position="137"/>
    </location>
</feature>
<dbReference type="PATRIC" id="fig|1286635.3.peg.4678"/>
<protein>
    <submittedName>
        <fullName evidence="8">NLP/P60 protein</fullName>
    </submittedName>
</protein>
<evidence type="ECO:0000313" key="9">
    <source>
        <dbReference type="Proteomes" id="UP000014216"/>
    </source>
</evidence>
<dbReference type="Pfam" id="PF12912">
    <property type="entry name" value="N_NLPC_P60"/>
    <property type="match status" value="1"/>
</dbReference>
<dbReference type="Pfam" id="PF00877">
    <property type="entry name" value="NLPC_P60"/>
    <property type="match status" value="1"/>
</dbReference>
<evidence type="ECO:0000313" key="8">
    <source>
        <dbReference type="EMBL" id="EMS77389.1"/>
    </source>
</evidence>
<dbReference type="Proteomes" id="UP000014216">
    <property type="component" value="Unassembled WGS sequence"/>
</dbReference>
<dbReference type="InterPro" id="IPR025606">
    <property type="entry name" value="NLPC/P60_N_dom"/>
</dbReference>
<evidence type="ECO:0000259" key="7">
    <source>
        <dbReference type="Pfam" id="PF12913"/>
    </source>
</evidence>
<dbReference type="GO" id="GO:0008234">
    <property type="term" value="F:cysteine-type peptidase activity"/>
    <property type="evidence" value="ECO:0007669"/>
    <property type="project" value="UniProtKB-KW"/>
</dbReference>
<keyword evidence="4" id="KW-0788">Thiol protease</keyword>
<keyword evidence="2" id="KW-0645">Protease</keyword>
<organism evidence="8 9">
    <name type="scientific">Desulfotignum phosphitoxidans DSM 13687</name>
    <dbReference type="NCBI Taxonomy" id="1286635"/>
    <lineage>
        <taxon>Bacteria</taxon>
        <taxon>Pseudomonadati</taxon>
        <taxon>Thermodesulfobacteriota</taxon>
        <taxon>Desulfobacteria</taxon>
        <taxon>Desulfobacterales</taxon>
        <taxon>Desulfobacteraceae</taxon>
        <taxon>Desulfotignum</taxon>
    </lineage>
</organism>
<evidence type="ECO:0000256" key="3">
    <source>
        <dbReference type="ARBA" id="ARBA00022801"/>
    </source>
</evidence>
<gene>
    <name evidence="8" type="ORF">Dpo_16c00420</name>
</gene>
<dbReference type="InterPro" id="IPR039439">
    <property type="entry name" value="SH3b1_dom"/>
</dbReference>
<evidence type="ECO:0000259" key="5">
    <source>
        <dbReference type="Pfam" id="PF00877"/>
    </source>
</evidence>
<proteinExistence type="inferred from homology"/>